<dbReference type="InterPro" id="IPR036890">
    <property type="entry name" value="HATPase_C_sf"/>
</dbReference>
<dbReference type="InterPro" id="IPR016181">
    <property type="entry name" value="Acyl_CoA_acyltransferase"/>
</dbReference>
<dbReference type="Gene3D" id="3.30.565.10">
    <property type="entry name" value="Histidine kinase-like ATPase, C-terminal domain"/>
    <property type="match status" value="1"/>
</dbReference>
<dbReference type="SUPFAM" id="SSF55729">
    <property type="entry name" value="Acyl-CoA N-acyltransferases (Nat)"/>
    <property type="match status" value="1"/>
</dbReference>
<dbReference type="SUPFAM" id="SSF55874">
    <property type="entry name" value="ATPase domain of HSP90 chaperone/DNA topoisomerase II/histidine kinase"/>
    <property type="match status" value="1"/>
</dbReference>
<dbReference type="Gene3D" id="3.40.630.30">
    <property type="match status" value="1"/>
</dbReference>
<feature type="domain" description="N-acetyltransferase" evidence="2">
    <location>
        <begin position="163"/>
        <end position="352"/>
    </location>
</feature>
<sequence>MRLHDSVHLHLPARDRWVGVAVAAAEEYASRLGFTKKRVRGICLALDEAAMNAIAFGYGGPHDELHVILSATAHGMHLAVRSQGLPLDEALLPRYDPGRLVEGDTTGLGVHLIRRFVDQASFSVKEGGEREISMFAFLPIAPSPEPGEPPPALSVADASLPAPTLRRAVPDDAEAIARLALRSHGTVLFDERIYYPASVREMLETGEMVSVVTEAAGVGLTGHGALLLLEPGVVELTFGFVDARHQGKGCSWGLADCLMQIAAELGVRVVLASAVTSHIRSQRSALHIGLRECALLTAAGPAASTWREGSADKADVVPGRIADLVLVRCLGEPDPSPLHLPTRHRRMIERILAHIDLGNSPAPDAAKEAPLPDTPSILETKSDFKEGWAFVTVAEPGRDAPAQIEAQLHASHARDIPLTVLLLPLDNPHTPCLCAAAERLGFFFAGIGPGQEGRMHLALQFLHDTEPGFEAIQVYSPFARDLLDYVRSCAPGA</sequence>
<dbReference type="AlphaFoldDB" id="A0A0W8G2R4"/>
<evidence type="ECO:0000256" key="1">
    <source>
        <dbReference type="ARBA" id="ARBA00022527"/>
    </source>
</evidence>
<evidence type="ECO:0000313" key="3">
    <source>
        <dbReference type="EMBL" id="KUG27460.1"/>
    </source>
</evidence>
<dbReference type="PROSITE" id="PS51186">
    <property type="entry name" value="GNAT"/>
    <property type="match status" value="1"/>
</dbReference>
<dbReference type="PANTHER" id="PTHR35526:SF3">
    <property type="entry name" value="ANTI-SIGMA-F FACTOR RSBW"/>
    <property type="match status" value="1"/>
</dbReference>
<dbReference type="PANTHER" id="PTHR35526">
    <property type="entry name" value="ANTI-SIGMA-F FACTOR RSBW-RELATED"/>
    <property type="match status" value="1"/>
</dbReference>
<keyword evidence="1" id="KW-0808">Transferase</keyword>
<dbReference type="InterPro" id="IPR000182">
    <property type="entry name" value="GNAT_dom"/>
</dbReference>
<comment type="caution">
    <text evidence="3">The sequence shown here is derived from an EMBL/GenBank/DDBJ whole genome shotgun (WGS) entry which is preliminary data.</text>
</comment>
<protein>
    <recommendedName>
        <fullName evidence="2">N-acetyltransferase domain-containing protein</fullName>
    </recommendedName>
</protein>
<dbReference type="EMBL" id="LNQE01000327">
    <property type="protein sequence ID" value="KUG27460.1"/>
    <property type="molecule type" value="Genomic_DNA"/>
</dbReference>
<evidence type="ECO:0000259" key="2">
    <source>
        <dbReference type="PROSITE" id="PS51186"/>
    </source>
</evidence>
<gene>
    <name evidence="3" type="ORF">ASZ90_002698</name>
</gene>
<name>A0A0W8G2R4_9ZZZZ</name>
<dbReference type="InterPro" id="IPR003594">
    <property type="entry name" value="HATPase_dom"/>
</dbReference>
<keyword evidence="1" id="KW-0418">Kinase</keyword>
<reference evidence="3" key="1">
    <citation type="journal article" date="2015" name="Proc. Natl. Acad. Sci. U.S.A.">
        <title>Networks of energetic and metabolic interactions define dynamics in microbial communities.</title>
        <authorList>
            <person name="Embree M."/>
            <person name="Liu J.K."/>
            <person name="Al-Bassam M.M."/>
            <person name="Zengler K."/>
        </authorList>
    </citation>
    <scope>NUCLEOTIDE SEQUENCE</scope>
</reference>
<dbReference type="Pfam" id="PF13581">
    <property type="entry name" value="HATPase_c_2"/>
    <property type="match status" value="1"/>
</dbReference>
<accession>A0A0W8G2R4</accession>
<keyword evidence="1" id="KW-0723">Serine/threonine-protein kinase</keyword>
<organism evidence="3">
    <name type="scientific">hydrocarbon metagenome</name>
    <dbReference type="NCBI Taxonomy" id="938273"/>
    <lineage>
        <taxon>unclassified sequences</taxon>
        <taxon>metagenomes</taxon>
        <taxon>ecological metagenomes</taxon>
    </lineage>
</organism>
<dbReference type="GO" id="GO:0004674">
    <property type="term" value="F:protein serine/threonine kinase activity"/>
    <property type="evidence" value="ECO:0007669"/>
    <property type="project" value="UniProtKB-KW"/>
</dbReference>
<dbReference type="CDD" id="cd16936">
    <property type="entry name" value="HATPase_RsbW-like"/>
    <property type="match status" value="1"/>
</dbReference>
<dbReference type="GO" id="GO:0016747">
    <property type="term" value="F:acyltransferase activity, transferring groups other than amino-acyl groups"/>
    <property type="evidence" value="ECO:0007669"/>
    <property type="project" value="InterPro"/>
</dbReference>
<proteinExistence type="predicted"/>
<dbReference type="InterPro" id="IPR050267">
    <property type="entry name" value="Anti-sigma-factor_SerPK"/>
</dbReference>